<keyword evidence="4" id="KW-1185">Reference proteome</keyword>
<dbReference type="InterPro" id="IPR029058">
    <property type="entry name" value="AB_hydrolase_fold"/>
</dbReference>
<dbReference type="PRINTS" id="PR00412">
    <property type="entry name" value="EPOXHYDRLASE"/>
</dbReference>
<dbReference type="InterPro" id="IPR000639">
    <property type="entry name" value="Epox_hydrolase-like"/>
</dbReference>
<dbReference type="PRINTS" id="PR00111">
    <property type="entry name" value="ABHYDROLASE"/>
</dbReference>
<reference evidence="3 4" key="1">
    <citation type="journal article" date="2019" name="Emerg. Microbes Infect.">
        <title>Comprehensive subspecies identification of 175 nontuberculous mycobacteria species based on 7547 genomic profiles.</title>
        <authorList>
            <person name="Matsumoto Y."/>
            <person name="Kinjo T."/>
            <person name="Motooka D."/>
            <person name="Nabeya D."/>
            <person name="Jung N."/>
            <person name="Uechi K."/>
            <person name="Horii T."/>
            <person name="Iida T."/>
            <person name="Fujita J."/>
            <person name="Nakamura S."/>
        </authorList>
    </citation>
    <scope>NUCLEOTIDE SEQUENCE [LARGE SCALE GENOMIC DNA]</scope>
    <source>
        <strain evidence="3 4">JCM 6396</strain>
    </source>
</reference>
<dbReference type="Gene3D" id="3.40.50.1820">
    <property type="entry name" value="alpha/beta hydrolase"/>
    <property type="match status" value="1"/>
</dbReference>
<dbReference type="Pfam" id="PF00561">
    <property type="entry name" value="Abhydrolase_1"/>
    <property type="match status" value="1"/>
</dbReference>
<feature type="domain" description="AB hydrolase-1" evidence="2">
    <location>
        <begin position="22"/>
        <end position="125"/>
    </location>
</feature>
<name>A0A7I7K7M4_9MYCO</name>
<evidence type="ECO:0000313" key="3">
    <source>
        <dbReference type="EMBL" id="BBX19491.1"/>
    </source>
</evidence>
<dbReference type="EMBL" id="AP022563">
    <property type="protein sequence ID" value="BBX19491.1"/>
    <property type="molecule type" value="Genomic_DNA"/>
</dbReference>
<organism evidence="3 4">
    <name type="scientific">Mycolicibacterium duvalii</name>
    <dbReference type="NCBI Taxonomy" id="39688"/>
    <lineage>
        <taxon>Bacteria</taxon>
        <taxon>Bacillati</taxon>
        <taxon>Actinomycetota</taxon>
        <taxon>Actinomycetes</taxon>
        <taxon>Mycobacteriales</taxon>
        <taxon>Mycobacteriaceae</taxon>
        <taxon>Mycolicibacterium</taxon>
    </lineage>
</organism>
<evidence type="ECO:0000259" key="2">
    <source>
        <dbReference type="Pfam" id="PF00561"/>
    </source>
</evidence>
<dbReference type="KEGG" id="mdu:MDUV_43510"/>
<accession>A0A7I7K7M4</accession>
<evidence type="ECO:0000256" key="1">
    <source>
        <dbReference type="ARBA" id="ARBA00022801"/>
    </source>
</evidence>
<proteinExistence type="predicted"/>
<dbReference type="SUPFAM" id="SSF53474">
    <property type="entry name" value="alpha/beta-Hydrolases"/>
    <property type="match status" value="1"/>
</dbReference>
<keyword evidence="1 3" id="KW-0378">Hydrolase</keyword>
<dbReference type="InterPro" id="IPR000073">
    <property type="entry name" value="AB_hydrolase_1"/>
</dbReference>
<evidence type="ECO:0000313" key="4">
    <source>
        <dbReference type="Proteomes" id="UP000467006"/>
    </source>
</evidence>
<gene>
    <name evidence="3" type="ORF">MDUV_43510</name>
</gene>
<dbReference type="Proteomes" id="UP000467006">
    <property type="component" value="Chromosome"/>
</dbReference>
<protein>
    <submittedName>
        <fullName evidence="3">Putative hydrolase</fullName>
    </submittedName>
</protein>
<dbReference type="GO" id="GO:0016787">
    <property type="term" value="F:hydrolase activity"/>
    <property type="evidence" value="ECO:0007669"/>
    <property type="project" value="UniProtKB-KW"/>
</dbReference>
<dbReference type="PANTHER" id="PTHR43329">
    <property type="entry name" value="EPOXIDE HYDROLASE"/>
    <property type="match status" value="1"/>
</dbReference>
<sequence length="283" mass="31057">MHSYAHDGLTFDVIDEGPLDGPVIIVLHGFPDRARNFGPLISALTAQGFRVLAPDQRGYSPGARPKGVRAYAIGRLTADIIALADQAEVTEFHVVGHDWGAVVAWELAASYPDRIATITALSVGHPRAFIAALVRGQIFRSWYMIAVQLPWLPERILGLLLRRRSAVPIDGVVEFWREPGAATAALNWYRAMLHRTSRTGRIRVPTLYVWSTGDPFLGRSAAQLTERHVKGPYRFVVLDGVSHWIPHERPDHVAAMLVAHITENGGTDAGADDHGAEDQSCSI</sequence>
<dbReference type="AlphaFoldDB" id="A0A7I7K7M4"/>